<protein>
    <submittedName>
        <fullName evidence="1">Gliding motility lipoprotein GldK</fullName>
    </submittedName>
</protein>
<dbReference type="Gene3D" id="3.90.1580.10">
    <property type="entry name" value="paralog of FGE (formylglycine-generating enzyme)"/>
    <property type="match status" value="1"/>
</dbReference>
<name>A0A839IYH4_9GAMM</name>
<proteinExistence type="predicted"/>
<sequence length="82" mass="8772">MKKFILLTAVLTLLASCGSKDRGELVGVQGKKWHPEKPYGMELVPGGAFIMGKADDDLAGVDDAPGKTVTVRAFYMDATEIT</sequence>
<dbReference type="PROSITE" id="PS51257">
    <property type="entry name" value="PROKAR_LIPOPROTEIN"/>
    <property type="match status" value="1"/>
</dbReference>
<dbReference type="SUPFAM" id="SSF56436">
    <property type="entry name" value="C-type lectin-like"/>
    <property type="match status" value="1"/>
</dbReference>
<reference evidence="1 2" key="1">
    <citation type="submission" date="2020-08" db="EMBL/GenBank/DDBJ databases">
        <title>Oceanospirillum sp. nov. isolated from marine sediment.</title>
        <authorList>
            <person name="Ji X."/>
        </authorList>
    </citation>
    <scope>NUCLEOTIDE SEQUENCE [LARGE SCALE GENOMIC DNA]</scope>
    <source>
        <strain evidence="1 2">D5</strain>
    </source>
</reference>
<comment type="caution">
    <text evidence="1">The sequence shown here is derived from an EMBL/GenBank/DDBJ whole genome shotgun (WGS) entry which is preliminary data.</text>
</comment>
<dbReference type="AlphaFoldDB" id="A0A839IYH4"/>
<keyword evidence="2" id="KW-1185">Reference proteome</keyword>
<evidence type="ECO:0000313" key="1">
    <source>
        <dbReference type="EMBL" id="MBB1489912.1"/>
    </source>
</evidence>
<dbReference type="Proteomes" id="UP000565262">
    <property type="component" value="Unassembled WGS sequence"/>
</dbReference>
<dbReference type="InterPro" id="IPR016187">
    <property type="entry name" value="CTDL_fold"/>
</dbReference>
<feature type="non-terminal residue" evidence="1">
    <location>
        <position position="82"/>
    </location>
</feature>
<dbReference type="InterPro" id="IPR042095">
    <property type="entry name" value="SUMF_sf"/>
</dbReference>
<organism evidence="1 2">
    <name type="scientific">Oceanospirillum sediminis</name>
    <dbReference type="NCBI Taxonomy" id="2760088"/>
    <lineage>
        <taxon>Bacteria</taxon>
        <taxon>Pseudomonadati</taxon>
        <taxon>Pseudomonadota</taxon>
        <taxon>Gammaproteobacteria</taxon>
        <taxon>Oceanospirillales</taxon>
        <taxon>Oceanospirillaceae</taxon>
        <taxon>Oceanospirillum</taxon>
    </lineage>
</organism>
<keyword evidence="1" id="KW-0449">Lipoprotein</keyword>
<evidence type="ECO:0000313" key="2">
    <source>
        <dbReference type="Proteomes" id="UP000565262"/>
    </source>
</evidence>
<dbReference type="EMBL" id="JACJFM010000361">
    <property type="protein sequence ID" value="MBB1489912.1"/>
    <property type="molecule type" value="Genomic_DNA"/>
</dbReference>
<accession>A0A839IYH4</accession>
<gene>
    <name evidence="1" type="ORF">H4O21_25245</name>
</gene>